<dbReference type="InterPro" id="IPR019734">
    <property type="entry name" value="TPR_rpt"/>
</dbReference>
<comment type="caution">
    <text evidence="8">The sequence shown here is derived from an EMBL/GenBank/DDBJ whole genome shotgun (WGS) entry which is preliminary data.</text>
</comment>
<dbReference type="SMART" id="SM00028">
    <property type="entry name" value="TPR"/>
    <property type="match status" value="5"/>
</dbReference>
<feature type="domain" description="Protein kinase" evidence="7">
    <location>
        <begin position="5"/>
        <end position="271"/>
    </location>
</feature>
<dbReference type="Gene3D" id="1.25.40.10">
    <property type="entry name" value="Tetratricopeptide repeat domain"/>
    <property type="match status" value="1"/>
</dbReference>
<dbReference type="CDD" id="cd14014">
    <property type="entry name" value="STKc_PknB_like"/>
    <property type="match status" value="1"/>
</dbReference>
<name>A0AA41W477_9GAMM</name>
<dbReference type="AlphaFoldDB" id="A0AA41W477"/>
<dbReference type="GO" id="GO:0004674">
    <property type="term" value="F:protein serine/threonine kinase activity"/>
    <property type="evidence" value="ECO:0007669"/>
    <property type="project" value="TreeGrafter"/>
</dbReference>
<dbReference type="InterPro" id="IPR011990">
    <property type="entry name" value="TPR-like_helical_dom_sf"/>
</dbReference>
<feature type="repeat" description="TPR" evidence="5">
    <location>
        <begin position="681"/>
        <end position="714"/>
    </location>
</feature>
<dbReference type="InterPro" id="IPR011009">
    <property type="entry name" value="Kinase-like_dom_sf"/>
</dbReference>
<keyword evidence="5" id="KW-0802">TPR repeat</keyword>
<keyword evidence="1" id="KW-0808">Transferase</keyword>
<keyword evidence="9" id="KW-1185">Reference proteome</keyword>
<dbReference type="SUPFAM" id="SSF56112">
    <property type="entry name" value="Protein kinase-like (PK-like)"/>
    <property type="match status" value="1"/>
</dbReference>
<dbReference type="PROSITE" id="PS50005">
    <property type="entry name" value="TPR"/>
    <property type="match status" value="1"/>
</dbReference>
<keyword evidence="2 6" id="KW-0547">Nucleotide-binding</keyword>
<dbReference type="Gene3D" id="3.30.200.20">
    <property type="entry name" value="Phosphorylase Kinase, domain 1"/>
    <property type="match status" value="1"/>
</dbReference>
<gene>
    <name evidence="8" type="ORF">NAF29_01980</name>
</gene>
<dbReference type="SUPFAM" id="SSF48452">
    <property type="entry name" value="TPR-like"/>
    <property type="match status" value="2"/>
</dbReference>
<dbReference type="GO" id="GO:0005524">
    <property type="term" value="F:ATP binding"/>
    <property type="evidence" value="ECO:0007669"/>
    <property type="project" value="UniProtKB-UniRule"/>
</dbReference>
<evidence type="ECO:0000256" key="4">
    <source>
        <dbReference type="ARBA" id="ARBA00022840"/>
    </source>
</evidence>
<sequence>MLAHYQVLRLLGSGGMGDVYLALDTRINRKVAIKTIRDEACDASLKKQVNDEAKSLAALNHPHVVQLYDIVDSDTGYGLVMEYVEGRCLRQVQRESNNNLNQKIQWLYEIATGLKAVHAKGIVHKDLKADNILINQDNWAKITDFGISQSYSLDAMKQPVPNTESVTCTYGSYHAVSPEQALGKPVDVRSDLFSFGMLAYELLYAEHPFGHAGTPSECVERIVNDAHKQPAPLDVCVPQSLYTLLNKLLQKDPEMRPQTAHEVVTDLRAVLQAIPSNLEVDADTQPIDIQNVRTSRTRPRWPLMASLVALIVITGILGWQQFGVRAAIAPIYVAVLDPQITVDISTSKQQTDMAGLALRDGLQQAVMNIDSIILIPHSELLKVDKETRTLEKTVGATEAIRSKIDCKGSYCQAQLSRLDSNRNIIAQHSFPFISDDMTNLMDTAAQQLMSLYGERFSNDMSFAAIDDVSYLDYISLYKQISIDKKLDPSLQAELDLLIADNPNYEPLYSLYSQLALSSYYQSYNPKHLHQLSDVLGGLKRIKSDSTHRIYLKAILAITLERFDEARTLIAVFERQTQDFARVELVKGELATASGDLEQALIHQLNAVELRLSRKHLYHVALTYWYLGDIGKSRETIEQIFLLTEHDYYASLLLANISLLSGDIDTAIASYTVSIAQRDDSSLDYSNLALAYMLRKDYVQAEQALLKAIEIEPTSPQLHLNLADVYKLKDQPENATHEYNVVMDLLQNEGSGPSLELKAQVYAHQNRHHEAIRTLQTMYKENPDAAETAFTAVIVYTLSHQYLSAVIEVEKALSAGYHPIWFSIPWFDSLCAIESFTDLMAQYNYSERCPLDLTTSNTN</sequence>
<dbReference type="SMART" id="SM00220">
    <property type="entry name" value="S_TKc"/>
    <property type="match status" value="1"/>
</dbReference>
<evidence type="ECO:0000256" key="5">
    <source>
        <dbReference type="PROSITE-ProRule" id="PRU00339"/>
    </source>
</evidence>
<feature type="binding site" evidence="6">
    <location>
        <position position="34"/>
    </location>
    <ligand>
        <name>ATP</name>
        <dbReference type="ChEBI" id="CHEBI:30616"/>
    </ligand>
</feature>
<dbReference type="PROSITE" id="PS50011">
    <property type="entry name" value="PROTEIN_KINASE_DOM"/>
    <property type="match status" value="1"/>
</dbReference>
<evidence type="ECO:0000256" key="6">
    <source>
        <dbReference type="PROSITE-ProRule" id="PRU10141"/>
    </source>
</evidence>
<dbReference type="PROSITE" id="PS00108">
    <property type="entry name" value="PROTEIN_KINASE_ST"/>
    <property type="match status" value="1"/>
</dbReference>
<organism evidence="8 9">
    <name type="scientific">Echinimonas agarilytica</name>
    <dbReference type="NCBI Taxonomy" id="1215918"/>
    <lineage>
        <taxon>Bacteria</taxon>
        <taxon>Pseudomonadati</taxon>
        <taxon>Pseudomonadota</taxon>
        <taxon>Gammaproteobacteria</taxon>
        <taxon>Alteromonadales</taxon>
        <taxon>Echinimonadaceae</taxon>
        <taxon>Echinimonas</taxon>
    </lineage>
</organism>
<reference evidence="8 9" key="1">
    <citation type="journal article" date="2013" name="Antonie Van Leeuwenhoek">
        <title>Echinimonas agarilytica gen. nov., sp. nov., a new gammaproteobacterium isolated from the sea urchin Strongylocentrotus intermedius.</title>
        <authorList>
            <person name="Nedashkovskaya O.I."/>
            <person name="Stenkova A.M."/>
            <person name="Zhukova N.V."/>
            <person name="Van Trappen S."/>
            <person name="Lee J.S."/>
            <person name="Kim S.B."/>
        </authorList>
    </citation>
    <scope>NUCLEOTIDE SEQUENCE [LARGE SCALE GENOMIC DNA]</scope>
    <source>
        <strain evidence="8 9">KMM 6351</strain>
    </source>
</reference>
<keyword evidence="3 8" id="KW-0418">Kinase</keyword>
<dbReference type="Proteomes" id="UP001165393">
    <property type="component" value="Unassembled WGS sequence"/>
</dbReference>
<dbReference type="PANTHER" id="PTHR43289:SF6">
    <property type="entry name" value="SERINE_THREONINE-PROTEIN KINASE NEKL-3"/>
    <property type="match status" value="1"/>
</dbReference>
<evidence type="ECO:0000313" key="8">
    <source>
        <dbReference type="EMBL" id="MCM2678440.1"/>
    </source>
</evidence>
<dbReference type="Pfam" id="PF00069">
    <property type="entry name" value="Pkinase"/>
    <property type="match status" value="1"/>
</dbReference>
<evidence type="ECO:0000256" key="1">
    <source>
        <dbReference type="ARBA" id="ARBA00022679"/>
    </source>
</evidence>
<dbReference type="InterPro" id="IPR000719">
    <property type="entry name" value="Prot_kinase_dom"/>
</dbReference>
<dbReference type="RefSeq" id="WP_251259807.1">
    <property type="nucleotide sequence ID" value="NZ_JAMQGP010000001.1"/>
</dbReference>
<evidence type="ECO:0000256" key="3">
    <source>
        <dbReference type="ARBA" id="ARBA00022777"/>
    </source>
</evidence>
<evidence type="ECO:0000256" key="2">
    <source>
        <dbReference type="ARBA" id="ARBA00022741"/>
    </source>
</evidence>
<dbReference type="EMBL" id="JAMQGP010000001">
    <property type="protein sequence ID" value="MCM2678440.1"/>
    <property type="molecule type" value="Genomic_DNA"/>
</dbReference>
<protein>
    <submittedName>
        <fullName evidence="8">Protein kinase</fullName>
    </submittedName>
</protein>
<dbReference type="InterPro" id="IPR017441">
    <property type="entry name" value="Protein_kinase_ATP_BS"/>
</dbReference>
<accession>A0AA41W477</accession>
<dbReference type="Pfam" id="PF13181">
    <property type="entry name" value="TPR_8"/>
    <property type="match status" value="1"/>
</dbReference>
<evidence type="ECO:0000259" key="7">
    <source>
        <dbReference type="PROSITE" id="PS50011"/>
    </source>
</evidence>
<dbReference type="PROSITE" id="PS00107">
    <property type="entry name" value="PROTEIN_KINASE_ATP"/>
    <property type="match status" value="1"/>
</dbReference>
<dbReference type="PANTHER" id="PTHR43289">
    <property type="entry name" value="MITOGEN-ACTIVATED PROTEIN KINASE KINASE KINASE 20-RELATED"/>
    <property type="match status" value="1"/>
</dbReference>
<dbReference type="Gene3D" id="1.10.510.10">
    <property type="entry name" value="Transferase(Phosphotransferase) domain 1"/>
    <property type="match status" value="1"/>
</dbReference>
<keyword evidence="4 6" id="KW-0067">ATP-binding</keyword>
<proteinExistence type="predicted"/>
<dbReference type="InterPro" id="IPR008271">
    <property type="entry name" value="Ser/Thr_kinase_AS"/>
</dbReference>
<evidence type="ECO:0000313" key="9">
    <source>
        <dbReference type="Proteomes" id="UP001165393"/>
    </source>
</evidence>